<reference evidence="2" key="1">
    <citation type="submission" date="2021-06" db="EMBL/GenBank/DDBJ databases">
        <authorList>
            <person name="Kallberg Y."/>
            <person name="Tangrot J."/>
            <person name="Rosling A."/>
        </authorList>
    </citation>
    <scope>NUCLEOTIDE SEQUENCE</scope>
    <source>
        <strain evidence="2">AZ414A</strain>
    </source>
</reference>
<evidence type="ECO:0000256" key="1">
    <source>
        <dbReference type="SAM" id="MobiDB-lite"/>
    </source>
</evidence>
<comment type="caution">
    <text evidence="2">The sequence shown here is derived from an EMBL/GenBank/DDBJ whole genome shotgun (WGS) entry which is preliminary data.</text>
</comment>
<proteinExistence type="predicted"/>
<dbReference type="EMBL" id="CAJVPK010000074">
    <property type="protein sequence ID" value="CAG8443184.1"/>
    <property type="molecule type" value="Genomic_DNA"/>
</dbReference>
<name>A0A9N8YP96_9GLOM</name>
<organism evidence="2 3">
    <name type="scientific">Diversispora eburnea</name>
    <dbReference type="NCBI Taxonomy" id="1213867"/>
    <lineage>
        <taxon>Eukaryota</taxon>
        <taxon>Fungi</taxon>
        <taxon>Fungi incertae sedis</taxon>
        <taxon>Mucoromycota</taxon>
        <taxon>Glomeromycotina</taxon>
        <taxon>Glomeromycetes</taxon>
        <taxon>Diversisporales</taxon>
        <taxon>Diversisporaceae</taxon>
        <taxon>Diversispora</taxon>
    </lineage>
</organism>
<evidence type="ECO:0000313" key="3">
    <source>
        <dbReference type="Proteomes" id="UP000789706"/>
    </source>
</evidence>
<evidence type="ECO:0000313" key="2">
    <source>
        <dbReference type="EMBL" id="CAG8443184.1"/>
    </source>
</evidence>
<protein>
    <submittedName>
        <fullName evidence="2">7209_t:CDS:1</fullName>
    </submittedName>
</protein>
<accession>A0A9N8YP96</accession>
<keyword evidence="3" id="KW-1185">Reference proteome</keyword>
<gene>
    <name evidence="2" type="ORF">DEBURN_LOCUS1603</name>
</gene>
<dbReference type="OrthoDB" id="433924at2759"/>
<feature type="region of interest" description="Disordered" evidence="1">
    <location>
        <begin position="33"/>
        <end position="57"/>
    </location>
</feature>
<dbReference type="AlphaFoldDB" id="A0A9N8YP96"/>
<sequence length="137" mass="15857">MNYNEGFSGRRSRRQSTSDFIWKDPVDISGKEEDLKLGWEERDPEGQEKMEMENESERYEVESVMSRRVENVTEKAAFRSKFLAALELSLHLDTELYDKLILKRGIKDSSDVGPRLETVPVAMMPVSRQNSYSSSRS</sequence>
<dbReference type="Proteomes" id="UP000789706">
    <property type="component" value="Unassembled WGS sequence"/>
</dbReference>